<dbReference type="InterPro" id="IPR006906">
    <property type="entry name" value="Timeless_N"/>
</dbReference>
<feature type="compositionally biased region" description="Low complexity" evidence="4">
    <location>
        <begin position="189"/>
        <end position="209"/>
    </location>
</feature>
<dbReference type="GO" id="GO:0003677">
    <property type="term" value="F:DNA binding"/>
    <property type="evidence" value="ECO:0007669"/>
    <property type="project" value="TreeGrafter"/>
</dbReference>
<dbReference type="GO" id="GO:0009649">
    <property type="term" value="P:entrainment of circadian clock"/>
    <property type="evidence" value="ECO:0007669"/>
    <property type="project" value="TreeGrafter"/>
</dbReference>
<evidence type="ECO:0000256" key="3">
    <source>
        <dbReference type="ARBA" id="ARBA00023242"/>
    </source>
</evidence>
<feature type="compositionally biased region" description="Low complexity" evidence="4">
    <location>
        <begin position="236"/>
        <end position="245"/>
    </location>
</feature>
<dbReference type="Pfam" id="PF05029">
    <property type="entry name" value="TIMELESS_C"/>
    <property type="match status" value="1"/>
</dbReference>
<evidence type="ECO:0000259" key="6">
    <source>
        <dbReference type="Pfam" id="PF05029"/>
    </source>
</evidence>
<dbReference type="GO" id="GO:0006281">
    <property type="term" value="P:DNA repair"/>
    <property type="evidence" value="ECO:0007669"/>
    <property type="project" value="TreeGrafter"/>
</dbReference>
<dbReference type="PANTHER" id="PTHR22940:SF5">
    <property type="entry name" value="PROTEIN TIMELESS"/>
    <property type="match status" value="1"/>
</dbReference>
<sequence>DQEPSELTENDLEGLSNCLVLLRNLLHVPDKSESAKFGISENTYDDWLSVHNKLIWNLFVHGLDGVLILMLNSEYKVNWAVVVVQIIALLYKDQDVGSLQHLISNSTSTSESSEDDIESNTSKHSMHHTSSNDSVQQQSVNKPVGGTAVNSSGPPSTAGDSGYCQSDFTSCSNNSRMSGRDKGDPTRELSTSSASADNLTSSSNGQSSSSDEDNQVKEHIKDPHHKASAKHRAMHSADSPSGSDSSNEDELLARSKQRSLVAMSRKSKSQLKGGKCTPSVCLEAAVSSLEFRSTLRDPVWDRKKTLVLLDVSAHVPSNDDISNILQSFTISFLHSGFGALVVELMKVNQDKGASLIDRCHFLWVVGYFTGLATALGLSFHHVKPVLSVEVVGLLVYEAIAVCNELDLDAHNSAESSKLLKKRYHLVVRAFREFVAAIGTYNSRCKGDDMRRICVSLAKLEDLRNIPLLLIRKWAAMPGQLLVDLIITNHLLLLILEYAQKAEGGLEIDILGHLTQFATTEVMEKYGEVLKDFRTNSMLVNDCVFTMMHHVAGDLKRPEALFHPSILSCFVNILNEGAEIPELYEDLVGYVMNRYLKLAGRNPELYAERMPVVHKGAPASSTQPLVVPPFYYDETSDSDSDLDEGDDNALYWCFLQFEYDSDPVGQIVEHLKRNDVRRTRREILDQLRFKRVISNTQCEKLEEKERQFLLNSSKVKDHAESQEVVNEEISEITDLVLKLKGLGFESQLQWIQKKFLEVCYVKLKSNRPLVDAEPVALHYTLLGQSVPIVAFSEIQSTALKNLDFFQLLQKLGLHVPKPGQCPYIPCSWEPDKLYATARKLGPLSSRKLAKLCFPAANR</sequence>
<evidence type="ECO:0000259" key="5">
    <source>
        <dbReference type="Pfam" id="PF04821"/>
    </source>
</evidence>
<dbReference type="GO" id="GO:0043111">
    <property type="term" value="P:replication fork arrest"/>
    <property type="evidence" value="ECO:0007669"/>
    <property type="project" value="TreeGrafter"/>
</dbReference>
<dbReference type="EMBL" id="GEGO01007334">
    <property type="protein sequence ID" value="JAR88070.1"/>
    <property type="molecule type" value="Transcribed_RNA"/>
</dbReference>
<evidence type="ECO:0000313" key="7">
    <source>
        <dbReference type="EMBL" id="JAR88070.1"/>
    </source>
</evidence>
<reference evidence="7" key="1">
    <citation type="journal article" date="2018" name="PLoS Negl. Trop. Dis.">
        <title>Sialome diversity of ticks revealed by RNAseq of single tick salivary glands.</title>
        <authorList>
            <person name="Perner J."/>
            <person name="Kropackova S."/>
            <person name="Kopacek P."/>
            <person name="Ribeiro J.M."/>
        </authorList>
    </citation>
    <scope>NUCLEOTIDE SEQUENCE</scope>
    <source>
        <strain evidence="7">Siblings of single egg batch collected in Ceske Budejovice</strain>
        <tissue evidence="7">Salivary glands</tissue>
    </source>
</reference>
<keyword evidence="3" id="KW-0539">Nucleus</keyword>
<comment type="similarity">
    <text evidence="2">Belongs to the timeless family.</text>
</comment>
<feature type="region of interest" description="Disordered" evidence="4">
    <location>
        <begin position="105"/>
        <end position="252"/>
    </location>
</feature>
<evidence type="ECO:0000256" key="1">
    <source>
        <dbReference type="ARBA" id="ARBA00004123"/>
    </source>
</evidence>
<name>A0A147BBC5_IXORI</name>
<feature type="compositionally biased region" description="Basic and acidic residues" evidence="4">
    <location>
        <begin position="178"/>
        <end position="187"/>
    </location>
</feature>
<feature type="domain" description="Timeless C-terminal" evidence="6">
    <location>
        <begin position="737"/>
        <end position="833"/>
    </location>
</feature>
<dbReference type="GO" id="GO:0031298">
    <property type="term" value="C:replication fork protection complex"/>
    <property type="evidence" value="ECO:0007669"/>
    <property type="project" value="TreeGrafter"/>
</dbReference>
<dbReference type="AlphaFoldDB" id="A0A147BBC5"/>
<comment type="subcellular location">
    <subcellularLocation>
        <location evidence="1">Nucleus</location>
    </subcellularLocation>
</comment>
<dbReference type="GO" id="GO:0000076">
    <property type="term" value="P:DNA replication checkpoint signaling"/>
    <property type="evidence" value="ECO:0007669"/>
    <property type="project" value="TreeGrafter"/>
</dbReference>
<organism evidence="7">
    <name type="scientific">Ixodes ricinus</name>
    <name type="common">Common tick</name>
    <name type="synonym">Acarus ricinus</name>
    <dbReference type="NCBI Taxonomy" id="34613"/>
    <lineage>
        <taxon>Eukaryota</taxon>
        <taxon>Metazoa</taxon>
        <taxon>Ecdysozoa</taxon>
        <taxon>Arthropoda</taxon>
        <taxon>Chelicerata</taxon>
        <taxon>Arachnida</taxon>
        <taxon>Acari</taxon>
        <taxon>Parasitiformes</taxon>
        <taxon>Ixodida</taxon>
        <taxon>Ixodoidea</taxon>
        <taxon>Ixodidae</taxon>
        <taxon>Ixodinae</taxon>
        <taxon>Ixodes</taxon>
    </lineage>
</organism>
<protein>
    <submittedName>
        <fullName evidence="7">Putative timeless proteintimeless protein</fullName>
    </submittedName>
</protein>
<feature type="compositionally biased region" description="Polar residues" evidence="4">
    <location>
        <begin position="148"/>
        <end position="177"/>
    </location>
</feature>
<dbReference type="GO" id="GO:0048511">
    <property type="term" value="P:rhythmic process"/>
    <property type="evidence" value="ECO:0007669"/>
    <property type="project" value="UniProtKB-KW"/>
</dbReference>
<dbReference type="PANTHER" id="PTHR22940">
    <property type="entry name" value="TIMEOUT/TIMELESS-2"/>
    <property type="match status" value="1"/>
</dbReference>
<feature type="non-terminal residue" evidence="7">
    <location>
        <position position="1"/>
    </location>
</feature>
<feature type="compositionally biased region" description="Basic residues" evidence="4">
    <location>
        <begin position="222"/>
        <end position="234"/>
    </location>
</feature>
<dbReference type="InterPro" id="IPR007725">
    <property type="entry name" value="TIMELESS_C"/>
</dbReference>
<proteinExistence type="inferred from homology"/>
<feature type="domain" description="Timeless N-terminal" evidence="5">
    <location>
        <begin position="4"/>
        <end position="137"/>
    </location>
</feature>
<evidence type="ECO:0000256" key="2">
    <source>
        <dbReference type="ARBA" id="ARBA00008174"/>
    </source>
</evidence>
<dbReference type="Pfam" id="PF04821">
    <property type="entry name" value="TIMELESS"/>
    <property type="match status" value="1"/>
</dbReference>
<dbReference type="InterPro" id="IPR044998">
    <property type="entry name" value="Timeless"/>
</dbReference>
<feature type="compositionally biased region" description="Low complexity" evidence="4">
    <location>
        <begin position="131"/>
        <end position="141"/>
    </location>
</feature>
<evidence type="ECO:0000256" key="4">
    <source>
        <dbReference type="SAM" id="MobiDB-lite"/>
    </source>
</evidence>
<accession>A0A147BBC5</accession>